<dbReference type="InterPro" id="IPR018247">
    <property type="entry name" value="EF_Hand_1_Ca_BS"/>
</dbReference>
<dbReference type="EMBL" id="CAKKNE010000001">
    <property type="protein sequence ID" value="CAH0365444.1"/>
    <property type="molecule type" value="Genomic_DNA"/>
</dbReference>
<dbReference type="AlphaFoldDB" id="A0A7S4A581"/>
<dbReference type="EMBL" id="HBIW01022725">
    <property type="protein sequence ID" value="CAE0704143.1"/>
    <property type="molecule type" value="Transcribed_RNA"/>
</dbReference>
<evidence type="ECO:0000313" key="5">
    <source>
        <dbReference type="Proteomes" id="UP000789595"/>
    </source>
</evidence>
<protein>
    <recommendedName>
        <fullName evidence="2">EF-hand domain-containing protein</fullName>
    </recommendedName>
</protein>
<evidence type="ECO:0000313" key="4">
    <source>
        <dbReference type="EMBL" id="CAH0365444.1"/>
    </source>
</evidence>
<dbReference type="PROSITE" id="PS50222">
    <property type="entry name" value="EF_HAND_2"/>
    <property type="match status" value="1"/>
</dbReference>
<evidence type="ECO:0000256" key="1">
    <source>
        <dbReference type="ARBA" id="ARBA00022837"/>
    </source>
</evidence>
<reference evidence="3" key="1">
    <citation type="submission" date="2021-01" db="EMBL/GenBank/DDBJ databases">
        <authorList>
            <person name="Corre E."/>
            <person name="Pelletier E."/>
            <person name="Niang G."/>
            <person name="Scheremetjew M."/>
            <person name="Finn R."/>
            <person name="Kale V."/>
            <person name="Holt S."/>
            <person name="Cochrane G."/>
            <person name="Meng A."/>
            <person name="Brown T."/>
            <person name="Cohen L."/>
        </authorList>
    </citation>
    <scope>NUCLEOTIDE SEQUENCE</scope>
    <source>
        <strain evidence="3">CCMP1756</strain>
    </source>
</reference>
<dbReference type="Gene3D" id="1.10.238.10">
    <property type="entry name" value="EF-hand"/>
    <property type="match status" value="1"/>
</dbReference>
<evidence type="ECO:0000313" key="3">
    <source>
        <dbReference type="EMBL" id="CAE0704143.1"/>
    </source>
</evidence>
<sequence>MRALLRLQLGCHPTMRAWSRRRAPLWQTVHRGCPGLLRGVSSSSDAKLPAVVHPAEARAVRVLTAVLTTLLTPLHRPSEIKDECHREIFDGPERQAGETFLAYVDRAPKAGIARNYDGKGAGSDISLHSHPSLVKLHDALKQFSAERGTAVHGGARGFTQDVLETVVARNGGDSEHAALMMDLLDSDGDGVVTFEEFWAYHVVMEDGRTQNKVDLLLRGGTDGRLGRRELGSLVGATYLTAMGMRGKTSQLPLLEALVDQRLGAIPTGVEESVRLLAETEEPWQDGHPVATLDVTEATTVRDFAETVGKVCANYCFAIANKSGTELDSEELASWVRGGSDSYRFVEELLLSTLYTTRRDRSSLVRYLTEHHERHGDASVADESLLGILKREFWFQG</sequence>
<dbReference type="PROSITE" id="PS00018">
    <property type="entry name" value="EF_HAND_1"/>
    <property type="match status" value="1"/>
</dbReference>
<dbReference type="InterPro" id="IPR011992">
    <property type="entry name" value="EF-hand-dom_pair"/>
</dbReference>
<organism evidence="3">
    <name type="scientific">Pelagomonas calceolata</name>
    <dbReference type="NCBI Taxonomy" id="35677"/>
    <lineage>
        <taxon>Eukaryota</taxon>
        <taxon>Sar</taxon>
        <taxon>Stramenopiles</taxon>
        <taxon>Ochrophyta</taxon>
        <taxon>Pelagophyceae</taxon>
        <taxon>Pelagomonadales</taxon>
        <taxon>Pelagomonadaceae</taxon>
        <taxon>Pelagomonas</taxon>
    </lineage>
</organism>
<dbReference type="InterPro" id="IPR002048">
    <property type="entry name" value="EF_hand_dom"/>
</dbReference>
<proteinExistence type="predicted"/>
<dbReference type="SUPFAM" id="SSF47473">
    <property type="entry name" value="EF-hand"/>
    <property type="match status" value="1"/>
</dbReference>
<keyword evidence="5" id="KW-1185">Reference proteome</keyword>
<dbReference type="Proteomes" id="UP000789595">
    <property type="component" value="Unassembled WGS sequence"/>
</dbReference>
<gene>
    <name evidence="3" type="ORF">PCAL00307_LOCUS19591</name>
    <name evidence="4" type="ORF">PECAL_1P18840</name>
</gene>
<accession>A0A7S4A581</accession>
<keyword evidence="1" id="KW-0106">Calcium</keyword>
<reference evidence="4" key="2">
    <citation type="submission" date="2021-11" db="EMBL/GenBank/DDBJ databases">
        <authorList>
            <consortium name="Genoscope - CEA"/>
            <person name="William W."/>
        </authorList>
    </citation>
    <scope>NUCLEOTIDE SEQUENCE</scope>
</reference>
<name>A0A7S4A581_9STRA</name>
<dbReference type="GO" id="GO:0005509">
    <property type="term" value="F:calcium ion binding"/>
    <property type="evidence" value="ECO:0007669"/>
    <property type="project" value="InterPro"/>
</dbReference>
<evidence type="ECO:0000259" key="2">
    <source>
        <dbReference type="PROSITE" id="PS50222"/>
    </source>
</evidence>
<feature type="domain" description="EF-hand" evidence="2">
    <location>
        <begin position="172"/>
        <end position="207"/>
    </location>
</feature>